<dbReference type="EMBL" id="JANSHE010001381">
    <property type="protein sequence ID" value="KAJ3002962.1"/>
    <property type="molecule type" value="Genomic_DNA"/>
</dbReference>
<protein>
    <submittedName>
        <fullName evidence="1">Uncharacterized protein</fullName>
    </submittedName>
</protein>
<organism evidence="1 2">
    <name type="scientific">Trametes sanguinea</name>
    <dbReference type="NCBI Taxonomy" id="158606"/>
    <lineage>
        <taxon>Eukaryota</taxon>
        <taxon>Fungi</taxon>
        <taxon>Dikarya</taxon>
        <taxon>Basidiomycota</taxon>
        <taxon>Agaricomycotina</taxon>
        <taxon>Agaricomycetes</taxon>
        <taxon>Polyporales</taxon>
        <taxon>Polyporaceae</taxon>
        <taxon>Trametes</taxon>
    </lineage>
</organism>
<dbReference type="Proteomes" id="UP001144978">
    <property type="component" value="Unassembled WGS sequence"/>
</dbReference>
<comment type="caution">
    <text evidence="1">The sequence shown here is derived from an EMBL/GenBank/DDBJ whole genome shotgun (WGS) entry which is preliminary data.</text>
</comment>
<evidence type="ECO:0000313" key="1">
    <source>
        <dbReference type="EMBL" id="KAJ3002962.1"/>
    </source>
</evidence>
<reference evidence="1" key="1">
    <citation type="submission" date="2022-08" db="EMBL/GenBank/DDBJ databases">
        <title>Genome Sequence of Pycnoporus sanguineus.</title>
        <authorList>
            <person name="Buettner E."/>
        </authorList>
    </citation>
    <scope>NUCLEOTIDE SEQUENCE</scope>
    <source>
        <strain evidence="1">CG-C14</strain>
    </source>
</reference>
<sequence length="682" mass="78008">MPGKHSIADGYAQAHTVRVIDVSKERKTAANFLAHIEDTLKDVKEKWNVEVVGFTSDASGESRAARLELLSKYTYLIVLDCYAHQINLIVGDYFDSKSTLLDVTDQAEELITWLRRRTFILARIRDVQQSHGKTALAVIRPVLTRWTSHYLAFRRLLELQSTLSYIIADDNARGGTSTFMVGLNTSAAKNKARQMIALMQNGAFWHSLNRVKLHLEPLAVAANVTQAAHCRLDQVLLIFGFLYRRFLTLPSDLVDDVASRAVIDSIETRWSKADQAIFVAAVILNPMYHLDPFADHPQFIQIELEKLFARLWTRFYRTTPPTELYIDLREYLEFKGRFSTLPEHVKLRMEHARQQRKHVDPVELWRATGRNKRPQRPLAQLACRLLSVCANSASCERLFSIFGQLLTKLRNRLGTNTLANLAELKMHVRDEYTKTSGMKERLRTAERSSDIANIVPKARMSYMSRLAITRPVILPSKGTLKCWVAFLQKGVSVSRSAREMVIMLRVDERDRVVMKSVRHVRLYQGHHACELRIRPTWPRTQSLPSRVRIYRRAELTFYACYSSAWCDMEISQSSDEPALTPEAIRTAFAHERPLEDSVECITCARPTDADRNQVSVPSLDVSPPLAVRDAYTTSHLGAGDRFLHFRIQIFQLNDMVDCGRMKPRLPVVAILAVRPLIKTRRA</sequence>
<evidence type="ECO:0000313" key="2">
    <source>
        <dbReference type="Proteomes" id="UP001144978"/>
    </source>
</evidence>
<name>A0ACC1PUT4_9APHY</name>
<keyword evidence="2" id="KW-1185">Reference proteome</keyword>
<gene>
    <name evidence="1" type="ORF">NUW54_g5562</name>
</gene>
<accession>A0ACC1PUT4</accession>
<proteinExistence type="predicted"/>